<reference evidence="2" key="1">
    <citation type="submission" date="2020-04" db="EMBL/GenBank/DDBJ databases">
        <authorList>
            <person name="Chiriac C."/>
            <person name="Salcher M."/>
            <person name="Ghai R."/>
            <person name="Kavagutti S V."/>
        </authorList>
    </citation>
    <scope>NUCLEOTIDE SEQUENCE</scope>
</reference>
<evidence type="ECO:0000313" key="3">
    <source>
        <dbReference type="EMBL" id="CAB4123816.1"/>
    </source>
</evidence>
<dbReference type="EMBL" id="LR796173">
    <property type="protein sequence ID" value="CAB4123816.1"/>
    <property type="molecule type" value="Genomic_DNA"/>
</dbReference>
<sequence length="189" mass="20681">MSLITETGSGLADADSYLSLADFRTYCGKWGYDLGSTADAVLETKLRLATAYIDTNFRYKGVRLVSEQALEFPRDNLYDWSAYLVTGVPGRVAKACAELAFKSLTDSLYQDQDRGGKTVSQTVGPVSVSYAADAPTGTVYQFASNLLAPYIRKDGDFLNPVFYSTSDAVDFTRGEFDYSGADYLHDPEA</sequence>
<gene>
    <name evidence="2" type="ORF">UFOVP32_8</name>
    <name evidence="3" type="ORF">UFOVP50_68</name>
</gene>
<feature type="domain" description="Putative DnaT-like" evidence="1">
    <location>
        <begin position="1"/>
        <end position="154"/>
    </location>
</feature>
<protein>
    <recommendedName>
        <fullName evidence="1">Putative DnaT-like domain-containing protein</fullName>
    </recommendedName>
</protein>
<evidence type="ECO:0000259" key="1">
    <source>
        <dbReference type="Pfam" id="PF20557"/>
    </source>
</evidence>
<proteinExistence type="predicted"/>
<dbReference type="Pfam" id="PF20557">
    <property type="entry name" value="DnaT_2"/>
    <property type="match status" value="1"/>
</dbReference>
<dbReference type="EMBL" id="LR796160">
    <property type="protein sequence ID" value="CAB4122334.1"/>
    <property type="molecule type" value="Genomic_DNA"/>
</dbReference>
<dbReference type="InterPro" id="IPR046787">
    <property type="entry name" value="DnaT_2"/>
</dbReference>
<evidence type="ECO:0000313" key="2">
    <source>
        <dbReference type="EMBL" id="CAB4122334.1"/>
    </source>
</evidence>
<name>A0A6J5KJM9_9CAUD</name>
<organism evidence="2">
    <name type="scientific">uncultured Caudovirales phage</name>
    <dbReference type="NCBI Taxonomy" id="2100421"/>
    <lineage>
        <taxon>Viruses</taxon>
        <taxon>Duplodnaviria</taxon>
        <taxon>Heunggongvirae</taxon>
        <taxon>Uroviricota</taxon>
        <taxon>Caudoviricetes</taxon>
        <taxon>Peduoviridae</taxon>
        <taxon>Maltschvirus</taxon>
        <taxon>Maltschvirus maltsch</taxon>
    </lineage>
</organism>
<accession>A0A6J5KJM9</accession>